<evidence type="ECO:0000313" key="2">
    <source>
        <dbReference type="EMBL" id="KAF2121584.1"/>
    </source>
</evidence>
<name>A0A6A5ZRI1_9PLEO</name>
<reference evidence="2" key="1">
    <citation type="journal article" date="2020" name="Stud. Mycol.">
        <title>101 Dothideomycetes genomes: a test case for predicting lifestyles and emergence of pathogens.</title>
        <authorList>
            <person name="Haridas S."/>
            <person name="Albert R."/>
            <person name="Binder M."/>
            <person name="Bloem J."/>
            <person name="Labutti K."/>
            <person name="Salamov A."/>
            <person name="Andreopoulos B."/>
            <person name="Baker S."/>
            <person name="Barry K."/>
            <person name="Bills G."/>
            <person name="Bluhm B."/>
            <person name="Cannon C."/>
            <person name="Castanera R."/>
            <person name="Culley D."/>
            <person name="Daum C."/>
            <person name="Ezra D."/>
            <person name="Gonzalez J."/>
            <person name="Henrissat B."/>
            <person name="Kuo A."/>
            <person name="Liang C."/>
            <person name="Lipzen A."/>
            <person name="Lutzoni F."/>
            <person name="Magnuson J."/>
            <person name="Mondo S."/>
            <person name="Nolan M."/>
            <person name="Ohm R."/>
            <person name="Pangilinan J."/>
            <person name="Park H.-J."/>
            <person name="Ramirez L."/>
            <person name="Alfaro M."/>
            <person name="Sun H."/>
            <person name="Tritt A."/>
            <person name="Yoshinaga Y."/>
            <person name="Zwiers L.-H."/>
            <person name="Turgeon B."/>
            <person name="Goodwin S."/>
            <person name="Spatafora J."/>
            <person name="Crous P."/>
            <person name="Grigoriev I."/>
        </authorList>
    </citation>
    <scope>NUCLEOTIDE SEQUENCE</scope>
    <source>
        <strain evidence="2">CBS 627.86</strain>
    </source>
</reference>
<evidence type="ECO:0000256" key="1">
    <source>
        <dbReference type="SAM" id="MobiDB-lite"/>
    </source>
</evidence>
<feature type="compositionally biased region" description="Polar residues" evidence="1">
    <location>
        <begin position="388"/>
        <end position="415"/>
    </location>
</feature>
<keyword evidence="3" id="KW-1185">Reference proteome</keyword>
<protein>
    <submittedName>
        <fullName evidence="2">Uncharacterized protein</fullName>
    </submittedName>
</protein>
<dbReference type="EMBL" id="ML977312">
    <property type="protein sequence ID" value="KAF2121584.1"/>
    <property type="molecule type" value="Genomic_DNA"/>
</dbReference>
<proteinExistence type="predicted"/>
<dbReference type="OrthoDB" id="3944128at2759"/>
<feature type="region of interest" description="Disordered" evidence="1">
    <location>
        <begin position="777"/>
        <end position="799"/>
    </location>
</feature>
<dbReference type="InterPro" id="IPR011050">
    <property type="entry name" value="Pectin_lyase_fold/virulence"/>
</dbReference>
<gene>
    <name evidence="2" type="ORF">BDV96DRAFT_594766</name>
</gene>
<dbReference type="Proteomes" id="UP000799770">
    <property type="component" value="Unassembled WGS sequence"/>
</dbReference>
<dbReference type="SUPFAM" id="SSF51126">
    <property type="entry name" value="Pectin lyase-like"/>
    <property type="match status" value="1"/>
</dbReference>
<accession>A0A6A5ZRI1</accession>
<feature type="region of interest" description="Disordered" evidence="1">
    <location>
        <begin position="378"/>
        <end position="415"/>
    </location>
</feature>
<sequence length="908" mass="96773">MHFVKHFLGHGYPISLLHTLIFAVKHRLWNTETGNEWKTKTSTTITDFPLPPNPEPLSTGEPSTTINTTTDVYSDKTWSPPSRDISQTVFNGSTNRSFTDYSNSSAVNGSRTSYLSITGTPGPTQSSTLSLNISTTVCPQSYPSDYEVIWKTLSDRCSEVDAQMDYGDYYSYSDTCLAAYTGPFTELGTFTLSLFREVNPTDSNGVVGPLSHETTLFLEYYTCRVPDLCSSLSTVDAFDSCGTVGSFISATTLAFDLNEISTYGTSGIQICTTMTDWLWGPWFSEGLVSTYQVDTVPIVAMTLSDLGQNCSAYYNPDDPNMYGYVGDPCHPFIAMPIRLLGLYPEWNHCYVNAYGVLYDPPKTLHPGTALVPTATPSSAIASLPPTPGQSLPQLPTATSPLHNPASSGPGSFSNIEVSLPVGPPAPVPTAILSSSNPSLQRFPAQSDRPLKTFKITVSEGVHSDLSSHIVTLFSTQVSKTKLLIVGSQIVQAGHAITIGGLTSTLGNGHKVVDHGTVLVFDPNGRFAFLGGSLTLDLVHDQPKPTGSPSAPLVLALGDRTYTENAASEIIIGSQTLKPGGTITFDGTKLYLDPKNTKVLAESSSTIALTPADKGATGDSNARLVMTLDGKLYTESGTSQLVIDGKTLSPNGVITVHGTRISLDPHATQVVIQISKAIPLMYLVDTTALSDAVITMSGGKHLTYSIDADGHLVFNGRVLDFGSVSVFGGTTLTMTDGKFTVRGGTTVSLVPAGTEMVIDGGTVAIPQSRYGDFFVPEETTSTTTSKQTPEQVPQATSSQWMSVGGESVPTALPTGSMKSGVVRREIRLVAVILGAVMVANTTLGWKYPTMIVLAGVLMKFSREASTRVSVPLLRVDPQGRVDESGHCDVTLIISTNPSCEKSSGDISFY</sequence>
<feature type="region of interest" description="Disordered" evidence="1">
    <location>
        <begin position="41"/>
        <end position="66"/>
    </location>
</feature>
<feature type="compositionally biased region" description="Low complexity" evidence="1">
    <location>
        <begin position="777"/>
        <end position="790"/>
    </location>
</feature>
<organism evidence="2 3">
    <name type="scientific">Lophiotrema nucula</name>
    <dbReference type="NCBI Taxonomy" id="690887"/>
    <lineage>
        <taxon>Eukaryota</taxon>
        <taxon>Fungi</taxon>
        <taxon>Dikarya</taxon>
        <taxon>Ascomycota</taxon>
        <taxon>Pezizomycotina</taxon>
        <taxon>Dothideomycetes</taxon>
        <taxon>Pleosporomycetidae</taxon>
        <taxon>Pleosporales</taxon>
        <taxon>Lophiotremataceae</taxon>
        <taxon>Lophiotrema</taxon>
    </lineage>
</organism>
<evidence type="ECO:0000313" key="3">
    <source>
        <dbReference type="Proteomes" id="UP000799770"/>
    </source>
</evidence>
<dbReference type="AlphaFoldDB" id="A0A6A5ZRI1"/>